<dbReference type="PANTHER" id="PTHR43046">
    <property type="entry name" value="GDP-MANNOSE MANNOSYL HYDROLASE"/>
    <property type="match status" value="1"/>
</dbReference>
<comment type="caution">
    <text evidence="6">The sequence shown here is derived from an EMBL/GenBank/DDBJ whole genome shotgun (WGS) entry which is preliminary data.</text>
</comment>
<dbReference type="PANTHER" id="PTHR43046:SF12">
    <property type="entry name" value="GDP-MANNOSE MANNOSYL HYDROLASE"/>
    <property type="match status" value="1"/>
</dbReference>
<gene>
    <name evidence="6" type="ORF">GCM10008939_01880</name>
</gene>
<name>A0A917UJ76_9DEIO</name>
<dbReference type="InterPro" id="IPR000086">
    <property type="entry name" value="NUDIX_hydrolase_dom"/>
</dbReference>
<organism evidence="6 7">
    <name type="scientific">Deinococcus aquiradiocola</name>
    <dbReference type="NCBI Taxonomy" id="393059"/>
    <lineage>
        <taxon>Bacteria</taxon>
        <taxon>Thermotogati</taxon>
        <taxon>Deinococcota</taxon>
        <taxon>Deinococci</taxon>
        <taxon>Deinococcales</taxon>
        <taxon>Deinococcaceae</taxon>
        <taxon>Deinococcus</taxon>
    </lineage>
</organism>
<evidence type="ECO:0000313" key="6">
    <source>
        <dbReference type="EMBL" id="GGJ61740.1"/>
    </source>
</evidence>
<reference evidence="6" key="1">
    <citation type="journal article" date="2014" name="Int. J. Syst. Evol. Microbiol.">
        <title>Complete genome sequence of Corynebacterium casei LMG S-19264T (=DSM 44701T), isolated from a smear-ripened cheese.</title>
        <authorList>
            <consortium name="US DOE Joint Genome Institute (JGI-PGF)"/>
            <person name="Walter F."/>
            <person name="Albersmeier A."/>
            <person name="Kalinowski J."/>
            <person name="Ruckert C."/>
        </authorList>
    </citation>
    <scope>NUCLEOTIDE SEQUENCE</scope>
    <source>
        <strain evidence="6">JCM 14371</strain>
    </source>
</reference>
<sequence>MPRRDLLVTAAILRDRQGRVLLVGNDWQGLGRVRFTLPGGVVESGEVAPEGLYREIVEETGLKLTGIKHLAYMVHIEDERRGERAIAIVFEATWEGLLNPADPDGFIVSASFFTPEEAVLKLETPPMREPLSDYLRTGQPGRFYAFKGWDGKGGLRIPALRKEDH</sequence>
<proteinExistence type="inferred from homology"/>
<keyword evidence="2 4" id="KW-0378">Hydrolase</keyword>
<comment type="similarity">
    <text evidence="4">Belongs to the Nudix hydrolase family.</text>
</comment>
<dbReference type="PROSITE" id="PS51462">
    <property type="entry name" value="NUDIX"/>
    <property type="match status" value="1"/>
</dbReference>
<comment type="cofactor">
    <cofactor evidence="1">
        <name>Mg(2+)</name>
        <dbReference type="ChEBI" id="CHEBI:18420"/>
    </cofactor>
</comment>
<dbReference type="InterPro" id="IPR020084">
    <property type="entry name" value="NUDIX_hydrolase_CS"/>
</dbReference>
<dbReference type="Pfam" id="PF00293">
    <property type="entry name" value="NUDIX"/>
    <property type="match status" value="1"/>
</dbReference>
<dbReference type="Proteomes" id="UP000635726">
    <property type="component" value="Unassembled WGS sequence"/>
</dbReference>
<keyword evidence="7" id="KW-1185">Reference proteome</keyword>
<dbReference type="RefSeq" id="WP_188960357.1">
    <property type="nucleotide sequence ID" value="NZ_BMOE01000001.1"/>
</dbReference>
<protein>
    <submittedName>
        <fullName evidence="6">DNA mismatch repair protein MutT</fullName>
    </submittedName>
</protein>
<feature type="domain" description="Nudix hydrolase" evidence="5">
    <location>
        <begin position="3"/>
        <end position="135"/>
    </location>
</feature>
<evidence type="ECO:0000256" key="3">
    <source>
        <dbReference type="ARBA" id="ARBA00022842"/>
    </source>
</evidence>
<evidence type="ECO:0000313" key="7">
    <source>
        <dbReference type="Proteomes" id="UP000635726"/>
    </source>
</evidence>
<dbReference type="CDD" id="cd02883">
    <property type="entry name" value="NUDIX_Hydrolase"/>
    <property type="match status" value="1"/>
</dbReference>
<dbReference type="InterPro" id="IPR020476">
    <property type="entry name" value="Nudix_hydrolase"/>
</dbReference>
<keyword evidence="3" id="KW-0460">Magnesium</keyword>
<dbReference type="GO" id="GO:0016787">
    <property type="term" value="F:hydrolase activity"/>
    <property type="evidence" value="ECO:0007669"/>
    <property type="project" value="UniProtKB-KW"/>
</dbReference>
<dbReference type="EMBL" id="BMOE01000001">
    <property type="protein sequence ID" value="GGJ61740.1"/>
    <property type="molecule type" value="Genomic_DNA"/>
</dbReference>
<reference evidence="6" key="2">
    <citation type="submission" date="2020-09" db="EMBL/GenBank/DDBJ databases">
        <authorList>
            <person name="Sun Q."/>
            <person name="Ohkuma M."/>
        </authorList>
    </citation>
    <scope>NUCLEOTIDE SEQUENCE</scope>
    <source>
        <strain evidence="6">JCM 14371</strain>
    </source>
</reference>
<evidence type="ECO:0000256" key="2">
    <source>
        <dbReference type="ARBA" id="ARBA00022801"/>
    </source>
</evidence>
<dbReference type="PRINTS" id="PR00502">
    <property type="entry name" value="NUDIXFAMILY"/>
</dbReference>
<evidence type="ECO:0000259" key="5">
    <source>
        <dbReference type="PROSITE" id="PS51462"/>
    </source>
</evidence>
<dbReference type="SUPFAM" id="SSF55811">
    <property type="entry name" value="Nudix"/>
    <property type="match status" value="1"/>
</dbReference>
<evidence type="ECO:0000256" key="4">
    <source>
        <dbReference type="RuleBase" id="RU003476"/>
    </source>
</evidence>
<dbReference type="Gene3D" id="3.90.79.10">
    <property type="entry name" value="Nucleoside Triphosphate Pyrophosphohydrolase"/>
    <property type="match status" value="1"/>
</dbReference>
<accession>A0A917UJ76</accession>
<dbReference type="AlphaFoldDB" id="A0A917UJ76"/>
<dbReference type="PROSITE" id="PS00893">
    <property type="entry name" value="NUDIX_BOX"/>
    <property type="match status" value="1"/>
</dbReference>
<dbReference type="InterPro" id="IPR015797">
    <property type="entry name" value="NUDIX_hydrolase-like_dom_sf"/>
</dbReference>
<evidence type="ECO:0000256" key="1">
    <source>
        <dbReference type="ARBA" id="ARBA00001946"/>
    </source>
</evidence>